<feature type="transmembrane region" description="Helical" evidence="2">
    <location>
        <begin position="508"/>
        <end position="529"/>
    </location>
</feature>
<feature type="transmembrane region" description="Helical" evidence="2">
    <location>
        <begin position="374"/>
        <end position="392"/>
    </location>
</feature>
<feature type="transmembrane region" description="Helical" evidence="2">
    <location>
        <begin position="538"/>
        <end position="564"/>
    </location>
</feature>
<evidence type="ECO:0000313" key="4">
    <source>
        <dbReference type="Proteomes" id="UP000249239"/>
    </source>
</evidence>
<feature type="transmembrane region" description="Helical" evidence="2">
    <location>
        <begin position="429"/>
        <end position="447"/>
    </location>
</feature>
<dbReference type="PANTHER" id="PTHR38434">
    <property type="entry name" value="BLL2549 PROTEIN"/>
    <property type="match status" value="1"/>
</dbReference>
<sequence>MIFGFIVLGIIMLVMGSSILSRIKNLEVLISYMAVDLKEIRRKHNSMSSMSDDLQKAGEASFDESEASLEGVVEEPDSEPSFESEPPFEPDYVETFEASQPESTEEDEPEMISPVMAHMSQSEWVFSREGAIIDKPTSTFAERYPDFEKFVGENLINKIGIGILVLGIGFFVKYAIDQDWINEIGRVFIGILCGGGLIGLAHKMRKNFPGFSTVLIGGGLSVLYFTIGIAFSMYHLLSQPAAFGIMVVITSFAVVLSLLYNRIELAVLALIGGFGTPFFVSTGEGNYVVLFTYLIILNTGMLVLAWFKKWGLVNIFSYAFTVMLYGGWLIKDLTSDAPHLMGDFVFGTIFYAMFWMMNLANNIRNKEKFEAPEFMILISNTFLYYLAGMLILRQWNEGLYQGLFTVVMGVVNYLIALVLHRRRSVDRNLFYLMIGLVLTFISLAAPIQLKGNHITLFWAAEAVLLLWLSQKSGITIIRAASLVIASLMLISLMMDWGGYHQNEIQPIIFNRIFMTGFIGVASLVGYYLLLKRDEGTDVLFASISLPLQRTIFSVASVVLLYWVGLFELNQQVTDRIMIFAAAPMLLWSYNFLFVAVLAYFMRHRVQQYVTISFTVAIGVLWLMYLFVFNRAVITLRHEWLDGSGIAAILFTLHFIFSAVLVGLLFELRRRLSLWMASHQPENAWWYMIPMLVIVLSAELDHVMLGLIRPAADNAGTLLTQVHRIGYPILWGCLSFGLVVCGMRHKVRTLRLVGLTLFTFIVIKLFLYDVWGMNEGGKILSFVLLGVLLLVVSFMYQKLKKMLSDE</sequence>
<feature type="transmembrane region" description="Helical" evidence="2">
    <location>
        <begin position="749"/>
        <end position="766"/>
    </location>
</feature>
<feature type="transmembrane region" description="Helical" evidence="2">
    <location>
        <begin position="453"/>
        <end position="469"/>
    </location>
</feature>
<dbReference type="Proteomes" id="UP000249239">
    <property type="component" value="Unassembled WGS sequence"/>
</dbReference>
<name>A0A2W7NIT7_9BACT</name>
<feature type="region of interest" description="Disordered" evidence="1">
    <location>
        <begin position="46"/>
        <end position="90"/>
    </location>
</feature>
<feature type="transmembrane region" description="Helical" evidence="2">
    <location>
        <begin position="214"/>
        <end position="235"/>
    </location>
</feature>
<evidence type="ECO:0000313" key="3">
    <source>
        <dbReference type="EMBL" id="PZX19393.1"/>
    </source>
</evidence>
<feature type="transmembrane region" description="Helical" evidence="2">
    <location>
        <begin position="312"/>
        <end position="330"/>
    </location>
</feature>
<accession>A0A2W7NIT7</accession>
<keyword evidence="4" id="KW-1185">Reference proteome</keyword>
<feature type="compositionally biased region" description="Acidic residues" evidence="1">
    <location>
        <begin position="61"/>
        <end position="90"/>
    </location>
</feature>
<keyword evidence="2" id="KW-0812">Transmembrane</keyword>
<protein>
    <submittedName>
        <fullName evidence="3">Putative membrane protein DUF2339</fullName>
    </submittedName>
</protein>
<feature type="transmembrane region" description="Helical" evidence="2">
    <location>
        <begin position="287"/>
        <end position="307"/>
    </location>
</feature>
<dbReference type="OrthoDB" id="666059at2"/>
<feature type="transmembrane region" description="Helical" evidence="2">
    <location>
        <begin position="265"/>
        <end position="281"/>
    </location>
</feature>
<feature type="transmembrane region" description="Helical" evidence="2">
    <location>
        <begin position="608"/>
        <end position="633"/>
    </location>
</feature>
<feature type="transmembrane region" description="Helical" evidence="2">
    <location>
        <begin position="645"/>
        <end position="665"/>
    </location>
</feature>
<reference evidence="3 4" key="1">
    <citation type="submission" date="2018-06" db="EMBL/GenBank/DDBJ databases">
        <title>Genomic Encyclopedia of Archaeal and Bacterial Type Strains, Phase II (KMG-II): from individual species to whole genera.</title>
        <authorList>
            <person name="Goeker M."/>
        </authorList>
    </citation>
    <scope>NUCLEOTIDE SEQUENCE [LARGE SCALE GENOMIC DNA]</scope>
    <source>
        <strain evidence="3 4">DSM 6779</strain>
    </source>
</reference>
<dbReference type="InterPro" id="IPR019286">
    <property type="entry name" value="DUF2339_TM"/>
</dbReference>
<evidence type="ECO:0000256" key="2">
    <source>
        <dbReference type="SAM" id="Phobius"/>
    </source>
</evidence>
<feature type="transmembrane region" description="Helical" evidence="2">
    <location>
        <begin position="342"/>
        <end position="362"/>
    </location>
</feature>
<feature type="transmembrane region" description="Helical" evidence="2">
    <location>
        <begin position="241"/>
        <end position="260"/>
    </location>
</feature>
<keyword evidence="2" id="KW-1133">Transmembrane helix</keyword>
<keyword evidence="2" id="KW-0472">Membrane</keyword>
<dbReference type="Pfam" id="PF10101">
    <property type="entry name" value="DUF2339"/>
    <property type="match status" value="1"/>
</dbReference>
<dbReference type="EMBL" id="QKZK01000004">
    <property type="protein sequence ID" value="PZX19393.1"/>
    <property type="molecule type" value="Genomic_DNA"/>
</dbReference>
<feature type="transmembrane region" description="Helical" evidence="2">
    <location>
        <begin position="576"/>
        <end position="601"/>
    </location>
</feature>
<dbReference type="RefSeq" id="WP_111444381.1">
    <property type="nucleotide sequence ID" value="NZ_QKZK01000004.1"/>
</dbReference>
<dbReference type="AlphaFoldDB" id="A0A2W7NIT7"/>
<feature type="transmembrane region" description="Helical" evidence="2">
    <location>
        <begin position="6"/>
        <end position="23"/>
    </location>
</feature>
<feature type="transmembrane region" description="Helical" evidence="2">
    <location>
        <begin position="184"/>
        <end position="202"/>
    </location>
</feature>
<organism evidence="3 4">
    <name type="scientific">Breznakibacter xylanolyticus</name>
    <dbReference type="NCBI Taxonomy" id="990"/>
    <lineage>
        <taxon>Bacteria</taxon>
        <taxon>Pseudomonadati</taxon>
        <taxon>Bacteroidota</taxon>
        <taxon>Bacteroidia</taxon>
        <taxon>Marinilabiliales</taxon>
        <taxon>Marinilabiliaceae</taxon>
        <taxon>Breznakibacter</taxon>
    </lineage>
</organism>
<evidence type="ECO:0000256" key="1">
    <source>
        <dbReference type="SAM" id="MobiDB-lite"/>
    </source>
</evidence>
<comment type="caution">
    <text evidence="3">The sequence shown here is derived from an EMBL/GenBank/DDBJ whole genome shotgun (WGS) entry which is preliminary data.</text>
</comment>
<feature type="transmembrane region" description="Helical" evidence="2">
    <location>
        <begin position="685"/>
        <end position="704"/>
    </location>
</feature>
<gene>
    <name evidence="3" type="ORF">LX69_00660</name>
</gene>
<feature type="transmembrane region" description="Helical" evidence="2">
    <location>
        <begin position="155"/>
        <end position="172"/>
    </location>
</feature>
<feature type="transmembrane region" description="Helical" evidence="2">
    <location>
        <begin position="476"/>
        <end position="496"/>
    </location>
</feature>
<feature type="transmembrane region" description="Helical" evidence="2">
    <location>
        <begin position="778"/>
        <end position="795"/>
    </location>
</feature>
<dbReference type="PANTHER" id="PTHR38434:SF1">
    <property type="entry name" value="BLL2549 PROTEIN"/>
    <property type="match status" value="1"/>
</dbReference>
<proteinExistence type="predicted"/>
<feature type="transmembrane region" description="Helical" evidence="2">
    <location>
        <begin position="724"/>
        <end position="742"/>
    </location>
</feature>
<feature type="transmembrane region" description="Helical" evidence="2">
    <location>
        <begin position="398"/>
        <end position="417"/>
    </location>
</feature>